<name>A0A2M7AX49_9BACT</name>
<sequence>MGLSAEDQEKVERQLALLEKELVKFVPDDVMQKMGVVLTTDKPPVIKISCDGFSTKPVNQDIQLGYLGPFIVEFNVGKIELPENVSIILETTNEVRFQTLPARLKGNPNLIRCTSATGKTKVEYARLMFDNAGKVEGELVLSRVGARLPEVVAGAKVITDNS</sequence>
<accession>A0A2M7AX49</accession>
<evidence type="ECO:0000313" key="2">
    <source>
        <dbReference type="Proteomes" id="UP000228775"/>
    </source>
</evidence>
<organism evidence="1 2">
    <name type="scientific">Candidatus Portnoybacteria bacterium CG06_land_8_20_14_3_00_39_12</name>
    <dbReference type="NCBI Taxonomy" id="1974809"/>
    <lineage>
        <taxon>Bacteria</taxon>
        <taxon>Candidatus Portnoyibacteriota</taxon>
    </lineage>
</organism>
<reference evidence="2" key="1">
    <citation type="submission" date="2017-09" db="EMBL/GenBank/DDBJ databases">
        <title>Depth-based differentiation of microbial function through sediment-hosted aquifers and enrichment of novel symbionts in the deep terrestrial subsurface.</title>
        <authorList>
            <person name="Probst A.J."/>
            <person name="Ladd B."/>
            <person name="Jarett J.K."/>
            <person name="Geller-Mcgrath D.E."/>
            <person name="Sieber C.M.K."/>
            <person name="Emerson J.B."/>
            <person name="Anantharaman K."/>
            <person name="Thomas B.C."/>
            <person name="Malmstrom R."/>
            <person name="Stieglmeier M."/>
            <person name="Klingl A."/>
            <person name="Woyke T."/>
            <person name="Ryan C.M."/>
            <person name="Banfield J.F."/>
        </authorList>
    </citation>
    <scope>NUCLEOTIDE SEQUENCE [LARGE SCALE GENOMIC DNA]</scope>
</reference>
<dbReference type="AlphaFoldDB" id="A0A2M7AX49"/>
<gene>
    <name evidence="1" type="ORF">COS76_01975</name>
</gene>
<evidence type="ECO:0000313" key="1">
    <source>
        <dbReference type="EMBL" id="PIU75215.1"/>
    </source>
</evidence>
<dbReference type="EMBL" id="PEVY01000042">
    <property type="protein sequence ID" value="PIU75215.1"/>
    <property type="molecule type" value="Genomic_DNA"/>
</dbReference>
<protein>
    <submittedName>
        <fullName evidence="1">Uncharacterized protein</fullName>
    </submittedName>
</protein>
<comment type="caution">
    <text evidence="1">The sequence shown here is derived from an EMBL/GenBank/DDBJ whole genome shotgun (WGS) entry which is preliminary data.</text>
</comment>
<proteinExistence type="predicted"/>
<dbReference type="Proteomes" id="UP000228775">
    <property type="component" value="Unassembled WGS sequence"/>
</dbReference>
<feature type="non-terminal residue" evidence="1">
    <location>
        <position position="162"/>
    </location>
</feature>